<name>A0A0P8C4X3_9CYAN</name>
<reference evidence="2 3" key="1">
    <citation type="submission" date="2015-09" db="EMBL/GenBank/DDBJ databases">
        <title>Identification and resolution of microdiversity through metagenomic sequencing of parallel consortia.</title>
        <authorList>
            <person name="Nelson W.C."/>
            <person name="Romine M.F."/>
            <person name="Lindemann S.R."/>
        </authorList>
    </citation>
    <scope>NUCLEOTIDE SEQUENCE [LARGE SCALE GENOMIC DNA]</scope>
    <source>
        <strain evidence="2">Ana</strain>
    </source>
</reference>
<dbReference type="Pfam" id="PF13692">
    <property type="entry name" value="Glyco_trans_1_4"/>
    <property type="match status" value="1"/>
</dbReference>
<evidence type="ECO:0000313" key="3">
    <source>
        <dbReference type="Proteomes" id="UP000050465"/>
    </source>
</evidence>
<keyword evidence="2" id="KW-0808">Transferase</keyword>
<evidence type="ECO:0000313" key="2">
    <source>
        <dbReference type="EMBL" id="KPQ36755.1"/>
    </source>
</evidence>
<dbReference type="Proteomes" id="UP000050465">
    <property type="component" value="Unassembled WGS sequence"/>
</dbReference>
<dbReference type="CDD" id="cd03825">
    <property type="entry name" value="GT4_WcaC-like"/>
    <property type="match status" value="1"/>
</dbReference>
<dbReference type="STRING" id="1666911.HLUCCA11_04515"/>
<dbReference type="SUPFAM" id="SSF53756">
    <property type="entry name" value="UDP-Glycosyltransferase/glycogen phosphorylase"/>
    <property type="match status" value="1"/>
</dbReference>
<dbReference type="GO" id="GO:0016757">
    <property type="term" value="F:glycosyltransferase activity"/>
    <property type="evidence" value="ECO:0007669"/>
    <property type="project" value="TreeGrafter"/>
</dbReference>
<dbReference type="Gene3D" id="3.40.50.2000">
    <property type="entry name" value="Glycogen Phosphorylase B"/>
    <property type="match status" value="2"/>
</dbReference>
<dbReference type="EMBL" id="LJZR01000004">
    <property type="protein sequence ID" value="KPQ36755.1"/>
    <property type="molecule type" value="Genomic_DNA"/>
</dbReference>
<organism evidence="2 3">
    <name type="scientific">Phormidesmis priestleyi Ana</name>
    <dbReference type="NCBI Taxonomy" id="1666911"/>
    <lineage>
        <taxon>Bacteria</taxon>
        <taxon>Bacillati</taxon>
        <taxon>Cyanobacteriota</taxon>
        <taxon>Cyanophyceae</taxon>
        <taxon>Leptolyngbyales</taxon>
        <taxon>Leptolyngbyaceae</taxon>
        <taxon>Phormidesmis</taxon>
    </lineage>
</organism>
<evidence type="ECO:0000259" key="1">
    <source>
        <dbReference type="Pfam" id="PF13439"/>
    </source>
</evidence>
<feature type="domain" description="Glycosyltransferase subfamily 4-like N-terminal" evidence="1">
    <location>
        <begin position="13"/>
        <end position="227"/>
    </location>
</feature>
<dbReference type="InterPro" id="IPR050194">
    <property type="entry name" value="Glycosyltransferase_grp1"/>
</dbReference>
<accession>A0A0P8C4X3</accession>
<gene>
    <name evidence="2" type="ORF">HLUCCA11_04515</name>
</gene>
<sequence>MKVLHISTADANGGAARGAYSMHKALRQSGIDSWMLVAEKYTTDPTVIGPTGITGSEKIFRGLRQTVEYWPLKRYKNKPSGAFSPAIYPSKIVAQVEAIDPDIINLHWVAGGMLRPADIPKLAGKRRRPIVWTLRDMWPFTGGCHYAGECQAYQTVCGQCPALGSTKARDLAYQGWRNKQSALRNISLTNISLTIVPLSHWLADCARQSSLFAHQSIQVIPNAVDTAVYRPIDQAIARDLLNLPKAKKLILFGALSPTADRRKGFRYLREALHQLASHPNHAHFEVVIFGADKPTKDPDMGLPATFLGRLHDDTTLALAYAAADVMVMPSIQDNFAKTTIEAMACGTPVVGFNSTGFKDCVVHKHNGYAATSFDAADLAKGIAWVLSEGVGDAAVDCNRQERLSQNARQTVEAKFSVTHQAKQYKRLYQQLITA</sequence>
<dbReference type="AlphaFoldDB" id="A0A0P8C4X3"/>
<comment type="caution">
    <text evidence="2">The sequence shown here is derived from an EMBL/GenBank/DDBJ whole genome shotgun (WGS) entry which is preliminary data.</text>
</comment>
<protein>
    <submittedName>
        <fullName evidence="2">Glycosyltransferase</fullName>
    </submittedName>
</protein>
<dbReference type="PANTHER" id="PTHR45947:SF3">
    <property type="entry name" value="SULFOQUINOVOSYL TRANSFERASE SQD2"/>
    <property type="match status" value="1"/>
</dbReference>
<proteinExistence type="predicted"/>
<dbReference type="PANTHER" id="PTHR45947">
    <property type="entry name" value="SULFOQUINOVOSYL TRANSFERASE SQD2"/>
    <property type="match status" value="1"/>
</dbReference>
<dbReference type="InterPro" id="IPR028098">
    <property type="entry name" value="Glyco_trans_4-like_N"/>
</dbReference>
<dbReference type="Pfam" id="PF13439">
    <property type="entry name" value="Glyco_transf_4"/>
    <property type="match status" value="1"/>
</dbReference>